<sequence>MIRKFSSLCAALLVALTLGSCSSSEAAGGRLQQVLAQKKVRCGISGELPGFSFVDEKGNYSGLDVDICRAIAAALFDDPDAVEYRPLNAKERFAAVQTGEVDVLSRNTTWTLDRDSSVRMAFAPVVFYDGQGVMVKADSGIKTLKDFKNRTVCTQTGTTNEKNLKDQMRKRKVDYKLVVYEDINSAYAAYAEGRCDGVTSDRSQLISRRTALPKPESHTILDEVLSKEPLAPAVADGDVEWADVVRWVVNATVEAEELGIQQDNLASFAKSEDPVVKRFLGTEEELGKSLGLSPDFAARIVKHVGNYGEIYDRNLGPNTKLNLPRGQNQLWSKGGLMYSPPFR</sequence>
<dbReference type="Gene3D" id="3.40.190.10">
    <property type="entry name" value="Periplasmic binding protein-like II"/>
    <property type="match status" value="2"/>
</dbReference>
<evidence type="ECO:0000256" key="2">
    <source>
        <dbReference type="ARBA" id="ARBA00022448"/>
    </source>
</evidence>
<dbReference type="PROSITE" id="PS51257">
    <property type="entry name" value="PROKAR_LIPOPROTEIN"/>
    <property type="match status" value="1"/>
</dbReference>
<accession>B0CF58</accession>
<dbReference type="CDD" id="cd13692">
    <property type="entry name" value="PBP2_BztA"/>
    <property type="match status" value="1"/>
</dbReference>
<keyword evidence="2" id="KW-0813">Transport</keyword>
<dbReference type="HOGENOM" id="CLU_019602_3_2_3"/>
<evidence type="ECO:0000256" key="5">
    <source>
        <dbReference type="SAM" id="SignalP"/>
    </source>
</evidence>
<dbReference type="eggNOG" id="COG0834">
    <property type="taxonomic scope" value="Bacteria"/>
</dbReference>
<reference evidence="7 8" key="1">
    <citation type="journal article" date="2008" name="Proc. Natl. Acad. Sci. U.S.A.">
        <title>Niche adaptation and genome expansion in the chlorophyll d-producing cyanobacterium Acaryochloris marina.</title>
        <authorList>
            <person name="Swingley W.D."/>
            <person name="Chen M."/>
            <person name="Cheung P.C."/>
            <person name="Conrad A.L."/>
            <person name="Dejesa L.C."/>
            <person name="Hao J."/>
            <person name="Honchak B.M."/>
            <person name="Karbach L.E."/>
            <person name="Kurdoglu A."/>
            <person name="Lahiri S."/>
            <person name="Mastrian S.D."/>
            <person name="Miyashita H."/>
            <person name="Page L."/>
            <person name="Ramakrishna P."/>
            <person name="Satoh S."/>
            <person name="Sattley W.M."/>
            <person name="Shimada Y."/>
            <person name="Taylor H.L."/>
            <person name="Tomo T."/>
            <person name="Tsuchiya T."/>
            <person name="Wang Z.T."/>
            <person name="Raymond J."/>
            <person name="Mimuro M."/>
            <person name="Blankenship R.E."/>
            <person name="Touchman J.W."/>
        </authorList>
    </citation>
    <scope>NUCLEOTIDE SEQUENCE [LARGE SCALE GENOMIC DNA]</scope>
    <source>
        <strain evidence="8">MBIC 11017</strain>
    </source>
</reference>
<gene>
    <name evidence="7" type="ordered locus">AM1_5624</name>
</gene>
<dbReference type="SMART" id="SM00062">
    <property type="entry name" value="PBPb"/>
    <property type="match status" value="1"/>
</dbReference>
<evidence type="ECO:0000259" key="6">
    <source>
        <dbReference type="SMART" id="SM00062"/>
    </source>
</evidence>
<keyword evidence="3 5" id="KW-0732">Signal</keyword>
<dbReference type="PANTHER" id="PTHR30085:SF7">
    <property type="entry name" value="AMINO-ACID ABC TRANSPORTER-BINDING PROTEIN YHDW-RELATED"/>
    <property type="match status" value="1"/>
</dbReference>
<dbReference type="Pfam" id="PF00497">
    <property type="entry name" value="SBP_bac_3"/>
    <property type="match status" value="1"/>
</dbReference>
<dbReference type="AlphaFoldDB" id="B0CF58"/>
<comment type="similarity">
    <text evidence="1 4">Belongs to the bacterial solute-binding protein 3 family.</text>
</comment>
<proteinExistence type="inferred from homology"/>
<organism evidence="7 8">
    <name type="scientific">Acaryochloris marina (strain MBIC 11017)</name>
    <dbReference type="NCBI Taxonomy" id="329726"/>
    <lineage>
        <taxon>Bacteria</taxon>
        <taxon>Bacillati</taxon>
        <taxon>Cyanobacteriota</taxon>
        <taxon>Cyanophyceae</taxon>
        <taxon>Acaryochloridales</taxon>
        <taxon>Acaryochloridaceae</taxon>
        <taxon>Acaryochloris</taxon>
    </lineage>
</organism>
<protein>
    <submittedName>
        <fullName evidence="7">Lysine-arginine-ornithine-binding periplasmic protein, putative</fullName>
    </submittedName>
</protein>
<keyword evidence="8" id="KW-1185">Reference proteome</keyword>
<evidence type="ECO:0000256" key="3">
    <source>
        <dbReference type="ARBA" id="ARBA00022729"/>
    </source>
</evidence>
<dbReference type="GO" id="GO:0006865">
    <property type="term" value="P:amino acid transport"/>
    <property type="evidence" value="ECO:0007669"/>
    <property type="project" value="TreeGrafter"/>
</dbReference>
<name>B0CF58_ACAM1</name>
<feature type="domain" description="Solute-binding protein family 3/N-terminal" evidence="6">
    <location>
        <begin position="39"/>
        <end position="268"/>
    </location>
</feature>
<evidence type="ECO:0000313" key="8">
    <source>
        <dbReference type="Proteomes" id="UP000000268"/>
    </source>
</evidence>
<dbReference type="STRING" id="329726.AM1_5624"/>
<dbReference type="RefSeq" id="WP_012165794.1">
    <property type="nucleotide sequence ID" value="NC_009925.1"/>
</dbReference>
<dbReference type="PROSITE" id="PS01039">
    <property type="entry name" value="SBP_BACTERIAL_3"/>
    <property type="match status" value="1"/>
</dbReference>
<feature type="signal peptide" evidence="5">
    <location>
        <begin position="1"/>
        <end position="26"/>
    </location>
</feature>
<dbReference type="InterPro" id="IPR001638">
    <property type="entry name" value="Solute-binding_3/MltF_N"/>
</dbReference>
<dbReference type="Proteomes" id="UP000000268">
    <property type="component" value="Chromosome"/>
</dbReference>
<feature type="chain" id="PRO_5002748108" evidence="5">
    <location>
        <begin position="27"/>
        <end position="343"/>
    </location>
</feature>
<evidence type="ECO:0000256" key="4">
    <source>
        <dbReference type="RuleBase" id="RU003744"/>
    </source>
</evidence>
<dbReference type="KEGG" id="amr:AM1_5624"/>
<evidence type="ECO:0000313" key="7">
    <source>
        <dbReference type="EMBL" id="ABW30574.1"/>
    </source>
</evidence>
<dbReference type="EMBL" id="CP000828">
    <property type="protein sequence ID" value="ABW30574.1"/>
    <property type="molecule type" value="Genomic_DNA"/>
</dbReference>
<dbReference type="InterPro" id="IPR051455">
    <property type="entry name" value="Bact_solute-bind_prot3"/>
</dbReference>
<dbReference type="InterPro" id="IPR018313">
    <property type="entry name" value="SBP_3_CS"/>
</dbReference>
<dbReference type="PANTHER" id="PTHR30085">
    <property type="entry name" value="AMINO ACID ABC TRANSPORTER PERMEASE"/>
    <property type="match status" value="1"/>
</dbReference>
<evidence type="ECO:0000256" key="1">
    <source>
        <dbReference type="ARBA" id="ARBA00010333"/>
    </source>
</evidence>
<dbReference type="SUPFAM" id="SSF53850">
    <property type="entry name" value="Periplasmic binding protein-like II"/>
    <property type="match status" value="1"/>
</dbReference>
<dbReference type="OrthoDB" id="115856at2"/>